<protein>
    <recommendedName>
        <fullName evidence="2">Aminotransferase-like plant mobile domain-containing protein</fullName>
    </recommendedName>
</protein>
<name>A0AAD8TGL3_LOLMU</name>
<feature type="region of interest" description="Disordered" evidence="1">
    <location>
        <begin position="517"/>
        <end position="545"/>
    </location>
</feature>
<evidence type="ECO:0000313" key="3">
    <source>
        <dbReference type="EMBL" id="KAK1682255.1"/>
    </source>
</evidence>
<dbReference type="Pfam" id="PF10536">
    <property type="entry name" value="PMD"/>
    <property type="match status" value="1"/>
</dbReference>
<dbReference type="InterPro" id="IPR044824">
    <property type="entry name" value="MAIN-like"/>
</dbReference>
<feature type="compositionally biased region" description="Basic and acidic residues" evidence="1">
    <location>
        <begin position="2099"/>
        <end position="2113"/>
    </location>
</feature>
<feature type="domain" description="Aminotransferase-like plant mobile" evidence="2">
    <location>
        <begin position="91"/>
        <end position="446"/>
    </location>
</feature>
<dbReference type="PANTHER" id="PTHR46033:SF80">
    <property type="entry name" value="PROTEIN MAIN-LIKE 2-LIKE"/>
    <property type="match status" value="1"/>
</dbReference>
<feature type="compositionally biased region" description="Basic and acidic residues" evidence="1">
    <location>
        <begin position="1801"/>
        <end position="1817"/>
    </location>
</feature>
<evidence type="ECO:0000313" key="4">
    <source>
        <dbReference type="Proteomes" id="UP001231189"/>
    </source>
</evidence>
<reference evidence="3" key="1">
    <citation type="submission" date="2023-07" db="EMBL/GenBank/DDBJ databases">
        <title>A chromosome-level genome assembly of Lolium multiflorum.</title>
        <authorList>
            <person name="Chen Y."/>
            <person name="Copetti D."/>
            <person name="Kolliker R."/>
            <person name="Studer B."/>
        </authorList>
    </citation>
    <scope>NUCLEOTIDE SEQUENCE</scope>
    <source>
        <strain evidence="3">02402/16</strain>
        <tissue evidence="3">Leaf</tissue>
    </source>
</reference>
<accession>A0AAD8TGL3</accession>
<feature type="compositionally biased region" description="Basic and acidic residues" evidence="1">
    <location>
        <begin position="1321"/>
        <end position="1339"/>
    </location>
</feature>
<evidence type="ECO:0000256" key="1">
    <source>
        <dbReference type="SAM" id="MobiDB-lite"/>
    </source>
</evidence>
<evidence type="ECO:0000259" key="2">
    <source>
        <dbReference type="Pfam" id="PF10536"/>
    </source>
</evidence>
<dbReference type="GO" id="GO:0010073">
    <property type="term" value="P:meristem maintenance"/>
    <property type="evidence" value="ECO:0007669"/>
    <property type="project" value="InterPro"/>
</dbReference>
<feature type="region of interest" description="Disordered" evidence="1">
    <location>
        <begin position="1734"/>
        <end position="1758"/>
    </location>
</feature>
<feature type="compositionally biased region" description="Basic and acidic residues" evidence="1">
    <location>
        <begin position="1748"/>
        <end position="1758"/>
    </location>
</feature>
<feature type="region of interest" description="Disordered" evidence="1">
    <location>
        <begin position="2096"/>
        <end position="2135"/>
    </location>
</feature>
<dbReference type="InterPro" id="IPR019557">
    <property type="entry name" value="AminoTfrase-like_pln_mobile"/>
</dbReference>
<comment type="caution">
    <text evidence="3">The sequence shown here is derived from an EMBL/GenBank/DDBJ whole genome shotgun (WGS) entry which is preliminary data.</text>
</comment>
<keyword evidence="4" id="KW-1185">Reference proteome</keyword>
<feature type="compositionally biased region" description="Basic and acidic residues" evidence="1">
    <location>
        <begin position="2058"/>
        <end position="2067"/>
    </location>
</feature>
<dbReference type="EMBL" id="JAUUTY010000002">
    <property type="protein sequence ID" value="KAK1682255.1"/>
    <property type="molecule type" value="Genomic_DNA"/>
</dbReference>
<gene>
    <name evidence="3" type="ORF">QYE76_043103</name>
</gene>
<feature type="compositionally biased region" description="Basic and acidic residues" evidence="1">
    <location>
        <begin position="1288"/>
        <end position="1311"/>
    </location>
</feature>
<feature type="region of interest" description="Disordered" evidence="1">
    <location>
        <begin position="2056"/>
        <end position="2078"/>
    </location>
</feature>
<proteinExistence type="predicted"/>
<feature type="region of interest" description="Disordered" evidence="1">
    <location>
        <begin position="1267"/>
        <end position="1339"/>
    </location>
</feature>
<sequence>MSSSDELLLVQELPMDMQSDGGARERRLAHVIPPLARAPGPPPFRPPPPPSAVAAAESRVAFRGWLGAPRHWELWVAKLRPIHGRLWRELGILDAVLASTYRFKRDASAVLHLASFWSPATNTFAFPWGEATVTLEDAAVLGGFPADGSPAPAPLPRQWRSDEEALNGVRLDLNRSACKKAHHAAWLKHFLTADTGMETGIEHAAFLALWLTRFVLPGHPESTMRQSLFPLAVRMARGDRVALGPAVLASLYQDLREIKTYLVAAATFGGNGELLPPLSVHAPLYILQLWMWERFPILCEGKANHIKDGEPRAARWHDVSNKINPTLIREVLTSEKNFLWKPYTSCKHHTGGWVRGSNITLNGELVSLAHCLRACELVGTDCIEQYLPHRVAMQFGLDQDVPGDVHRANEDSEVAWETYDLDGKNVAIFIPHTEPGVTVRYAQWWRQPLPSSDLTVGAGNISVEGKVSKRKVKKTLAALEAEEEKVRKKARVSVNNDKKRKLEELYDAKLSDWLATARNGSTGTAGGSGGSRKRGSSPKYDDASDKRMLASVGTGKDDIAPLVPRKLLSTLAVNLKKDRDMNQDRGGKLLTGSKYEGVNLKGYMAGDVHPPVNEPYFKEAPMVSTEISTFNEDAKGEWRNEILKNTNEQVRGETPDVPNRPEEFKPPLCIENEECSDYLSDVDCSEDDREEAVIVDKPTIFSSAPGGGNAVTPEEKMVNLPEDKCLDATYTPAEGTIDTQELEIKVMLAVDESCGISNRPEEVTALVMEEREEKGNVAADNKSTVVSEGVGRAAEGTSHSIKVLPGSEQGVYAGIMNIPQETVALAEEILPVQQANVVGECVAMSCVMEDASVAAGVQGTNDGETIFDFADEEKTDISCIEEIGRGESNQMSEKDIKQEPAEAPQVDIVECGEDNTGENQNVTQTVEKVVTNNNMAAVLLGFSEKRTNVDKPLNLAKKDTEDMHKEVVQVEDAKQVHIDTLENGGANEGHHKVAEVENIDMTEAKMHAQFDTEKPEEAAEVDHADMDECKRSAGRGTDGDPGEVPEDVHTEVETARKWIENNNDNKVTEFPDIAHAEMEEVENSVKEDADEKFEEVFDLDNTRMDGAHGPMEEGTGVKLNEVSDVVHAETKDKKDFFKGDADNKFQEFCELESIEMDGTHEPMEEYTDGKLNEVSDVVHAETKDTKDFIKEDADSKVQEISELESIGLDGTHGPMEEDTDGKLMEVPKVNVEVEHANGTERDNDRLDSILQVDLPSRGEARCLVEEDIEEDNEKVPQVKHANLQDEAPVEKDSKENPNADGKDLPEKEVGESKGVYQAKQTEGEEHKVLREKDTEENTKDALGVERAEEQQGETLTSEYMHGYIEEIIVAEQLDGQRETLPKIDAEGNPEEITRAQGKQFDDDIMHPLKNSVDSEMLFSSASIESKEEHKEVVVESVIEKINERESLSDGAAMGKSDADNHKTLDIHDEVCIKQIHDCGIICENKETHILEDRHILDSGLDDLVIMEVDGAWSTVGTHNQEALDLDKQQTREERQDLGPTIKDNKMTMVGDAILPSCSEFQINSPETRIYEVVSTKGVQNQEHLFIKEEQILEKGLECKIIEGNARPLVTNVLGDGRVNTTLGTVDVNKANCVEGTENHEACSSGEMQARQDKQHTAVGDVRILQDTSTNYSGEVGTAKDLCMEKGPAVLEKQDKGTIYENTERTFVDTDASECGEAEHGGTMKMIHETDSTVRKISSKNKHNPTVLEKQDKETTDENTVRTLVDTDAPEAEHDGTMKMIHETDSTVQAVNMAEDIISSKNKQDPAVPEKQDKGTTDENRVRTLVDTDALECAEAEHDGTMKMIHETDSTLQDVNMAEDIIPSKNKQNPAVLEKQDNGTRDENTVRTLVNTDAPECDEVEHDGTIKMIGETDSAVKHVNMAEDKISSKNKRNPAVLEKHDEARTDENTERTLVDTVAPECGEANYNGTMKMIHESDSAVQAAKIAEDKILFKNKQNLAVLEKQDVGTIDENTERTFVDTDAPECREVNHDGTMKMIHETDSIVQAVNMAENKISFRNKQGDHGKPDAEGSGSNQTARKEFKGDLQLDFEREVQVQQENVENKAEMSGGRKNDEASEQEQTTIENATIAPSGVENNNELAEEPIKSYGKYASDPCQTSKVGRPSIEEVRRIHSGRSICLKDIKESQGRICSEPSNRTHTNNAGYYSRHGVQEPVTVSKDIKVPLHDTVSVCGRDRALELVTGPPEEIPRWRQEQYALNILEDVQNARVASKTKMEMEIRILKAQIVSMQKQVMNMDHAGEVISRSKRH</sequence>
<organism evidence="3 4">
    <name type="scientific">Lolium multiflorum</name>
    <name type="common">Italian ryegrass</name>
    <name type="synonym">Lolium perenne subsp. multiflorum</name>
    <dbReference type="NCBI Taxonomy" id="4521"/>
    <lineage>
        <taxon>Eukaryota</taxon>
        <taxon>Viridiplantae</taxon>
        <taxon>Streptophyta</taxon>
        <taxon>Embryophyta</taxon>
        <taxon>Tracheophyta</taxon>
        <taxon>Spermatophyta</taxon>
        <taxon>Magnoliopsida</taxon>
        <taxon>Liliopsida</taxon>
        <taxon>Poales</taxon>
        <taxon>Poaceae</taxon>
        <taxon>BOP clade</taxon>
        <taxon>Pooideae</taxon>
        <taxon>Poodae</taxon>
        <taxon>Poeae</taxon>
        <taxon>Poeae Chloroplast Group 2 (Poeae type)</taxon>
        <taxon>Loliodinae</taxon>
        <taxon>Loliinae</taxon>
        <taxon>Lolium</taxon>
    </lineage>
</organism>
<dbReference type="Proteomes" id="UP001231189">
    <property type="component" value="Unassembled WGS sequence"/>
</dbReference>
<feature type="region of interest" description="Disordered" evidence="1">
    <location>
        <begin position="1798"/>
        <end position="1817"/>
    </location>
</feature>
<dbReference type="PANTHER" id="PTHR46033">
    <property type="entry name" value="PROTEIN MAIN-LIKE 2"/>
    <property type="match status" value="1"/>
</dbReference>